<sequence>MRGSRALSNNYQQLLERQLPRRPSTGTTLTGPCAYRSGSREPTVAGSPFCEEAHKVALYHHAFSFPTPATHAAHFPTIAMAGKKGDNSKKAAGNARKAEAAAQKAAVEDARREAAEDEKWQKGSKNNSKK</sequence>
<proteinExistence type="predicted"/>
<evidence type="ECO:0000313" key="1">
    <source>
        <dbReference type="EMBL" id="KAJ3514711.1"/>
    </source>
</evidence>
<dbReference type="Proteomes" id="UP001148629">
    <property type="component" value="Unassembled WGS sequence"/>
</dbReference>
<keyword evidence="2" id="KW-1185">Reference proteome</keyword>
<comment type="caution">
    <text evidence="1">The sequence shown here is derived from an EMBL/GenBank/DDBJ whole genome shotgun (WGS) entry which is preliminary data.</text>
</comment>
<reference evidence="1" key="1">
    <citation type="submission" date="2022-08" db="EMBL/GenBank/DDBJ databases">
        <title>Genome Sequence of Fusarium decemcellulare.</title>
        <authorList>
            <person name="Buettner E."/>
        </authorList>
    </citation>
    <scope>NUCLEOTIDE SEQUENCE</scope>
    <source>
        <strain evidence="1">Babe19</strain>
    </source>
</reference>
<gene>
    <name evidence="1" type="ORF">NM208_g15037</name>
</gene>
<accession>A0ACC1RG07</accession>
<dbReference type="EMBL" id="JANRMS010003819">
    <property type="protein sequence ID" value="KAJ3514711.1"/>
    <property type="molecule type" value="Genomic_DNA"/>
</dbReference>
<evidence type="ECO:0000313" key="2">
    <source>
        <dbReference type="Proteomes" id="UP001148629"/>
    </source>
</evidence>
<name>A0ACC1RG07_9HYPO</name>
<protein>
    <submittedName>
        <fullName evidence="1">Uncharacterized protein</fullName>
    </submittedName>
</protein>
<organism evidence="1 2">
    <name type="scientific">Fusarium decemcellulare</name>
    <dbReference type="NCBI Taxonomy" id="57161"/>
    <lineage>
        <taxon>Eukaryota</taxon>
        <taxon>Fungi</taxon>
        <taxon>Dikarya</taxon>
        <taxon>Ascomycota</taxon>
        <taxon>Pezizomycotina</taxon>
        <taxon>Sordariomycetes</taxon>
        <taxon>Hypocreomycetidae</taxon>
        <taxon>Hypocreales</taxon>
        <taxon>Nectriaceae</taxon>
        <taxon>Fusarium</taxon>
        <taxon>Fusarium decemcellulare species complex</taxon>
    </lineage>
</organism>